<organism evidence="7 8">
    <name type="scientific">Peltaster fructicola</name>
    <dbReference type="NCBI Taxonomy" id="286661"/>
    <lineage>
        <taxon>Eukaryota</taxon>
        <taxon>Fungi</taxon>
        <taxon>Dikarya</taxon>
        <taxon>Ascomycota</taxon>
        <taxon>Pezizomycotina</taxon>
        <taxon>Dothideomycetes</taxon>
        <taxon>Dothideomycetes incertae sedis</taxon>
        <taxon>Peltaster</taxon>
    </lineage>
</organism>
<name>A0A6H0XZM2_9PEZI</name>
<feature type="region of interest" description="Disordered" evidence="5">
    <location>
        <begin position="262"/>
        <end position="497"/>
    </location>
</feature>
<feature type="domain" description="RING-type" evidence="6">
    <location>
        <begin position="72"/>
        <end position="112"/>
    </location>
</feature>
<feature type="compositionally biased region" description="Low complexity" evidence="5">
    <location>
        <begin position="386"/>
        <end position="398"/>
    </location>
</feature>
<dbReference type="Pfam" id="PF00097">
    <property type="entry name" value="zf-C3HC4"/>
    <property type="match status" value="1"/>
</dbReference>
<dbReference type="InterPro" id="IPR001841">
    <property type="entry name" value="Znf_RING"/>
</dbReference>
<evidence type="ECO:0000256" key="1">
    <source>
        <dbReference type="ARBA" id="ARBA00022723"/>
    </source>
</evidence>
<feature type="compositionally biased region" description="Acidic residues" evidence="5">
    <location>
        <begin position="435"/>
        <end position="457"/>
    </location>
</feature>
<dbReference type="Proteomes" id="UP000503462">
    <property type="component" value="Chromosome 4"/>
</dbReference>
<gene>
    <name evidence="7" type="ORF">AMS68_005632</name>
</gene>
<accession>A0A6H0XZM2</accession>
<dbReference type="PROSITE" id="PS00518">
    <property type="entry name" value="ZF_RING_1"/>
    <property type="match status" value="1"/>
</dbReference>
<reference evidence="7 8" key="1">
    <citation type="journal article" date="2016" name="Sci. Rep.">
        <title>Peltaster fructicola genome reveals evolution from an invasive phytopathogen to an ectophytic parasite.</title>
        <authorList>
            <person name="Xu C."/>
            <person name="Chen H."/>
            <person name="Gleason M.L."/>
            <person name="Xu J.R."/>
            <person name="Liu H."/>
            <person name="Zhang R."/>
            <person name="Sun G."/>
        </authorList>
    </citation>
    <scope>NUCLEOTIDE SEQUENCE [LARGE SCALE GENOMIC DNA]</scope>
    <source>
        <strain evidence="7 8">LNHT1506</strain>
    </source>
</reference>
<dbReference type="InterPro" id="IPR018957">
    <property type="entry name" value="Znf_C3HC4_RING-type"/>
</dbReference>
<protein>
    <recommendedName>
        <fullName evidence="6">RING-type domain-containing protein</fullName>
    </recommendedName>
</protein>
<dbReference type="InterPro" id="IPR013083">
    <property type="entry name" value="Znf_RING/FYVE/PHD"/>
</dbReference>
<evidence type="ECO:0000313" key="8">
    <source>
        <dbReference type="Proteomes" id="UP000503462"/>
    </source>
</evidence>
<keyword evidence="1" id="KW-0479">Metal-binding</keyword>
<evidence type="ECO:0000256" key="5">
    <source>
        <dbReference type="SAM" id="MobiDB-lite"/>
    </source>
</evidence>
<dbReference type="PANTHER" id="PTHR23327">
    <property type="entry name" value="RING FINGER PROTEIN 127"/>
    <property type="match status" value="1"/>
</dbReference>
<feature type="compositionally biased region" description="Low complexity" evidence="5">
    <location>
        <begin position="458"/>
        <end position="481"/>
    </location>
</feature>
<evidence type="ECO:0000256" key="2">
    <source>
        <dbReference type="ARBA" id="ARBA00022771"/>
    </source>
</evidence>
<evidence type="ECO:0000256" key="4">
    <source>
        <dbReference type="PROSITE-ProRule" id="PRU00175"/>
    </source>
</evidence>
<evidence type="ECO:0000313" key="7">
    <source>
        <dbReference type="EMBL" id="QIX00115.1"/>
    </source>
</evidence>
<dbReference type="SUPFAM" id="SSF57850">
    <property type="entry name" value="RING/U-box"/>
    <property type="match status" value="1"/>
</dbReference>
<dbReference type="Gene3D" id="3.30.40.10">
    <property type="entry name" value="Zinc/RING finger domain, C3HC4 (zinc finger)"/>
    <property type="match status" value="1"/>
</dbReference>
<keyword evidence="3" id="KW-0862">Zinc</keyword>
<keyword evidence="2 4" id="KW-0863">Zinc-finger</keyword>
<dbReference type="OrthoDB" id="6105938at2759"/>
<feature type="compositionally biased region" description="Polar residues" evidence="5">
    <location>
        <begin position="348"/>
        <end position="375"/>
    </location>
</feature>
<evidence type="ECO:0000259" key="6">
    <source>
        <dbReference type="PROSITE" id="PS50089"/>
    </source>
</evidence>
<sequence>MENTRATRSRKRQKVSHADDNTEDSSTLPSKSVNKAKVAKADKMEAAQAATGSKEHGVLEEDLESMRHLISCKICQRFLTEPYGLACGHTYCYICLDSWLVTQRKNTCPECRAEVKQQPVPSLIIREMVNIFSTKQELLPEGESMEDLKKNAVEAATKVANDKTNIAEGGLFKGMFTSMGRVREAFYDAEDNVHRCPMCGHEIEDGMCSGCGLPIGDVGAWTDQEEEAEFDDFEGGYETEDIFPQFSTRIMGENALRSLRQSNRRHRALHRAQPDLEGFVVPDDEPEPHGQEDDSGNNSPEVGSRARSRRSRPATRSSRSNNAGLPIILSDSDSDDTSVAVLERPAPRQNNRRSANLATSGRRQRLTQRNATTTRARIDPVPPPSESSDSSPLSSDTTSSEEEAPIPRGRQARKSRNGGILLPPQHVLLARTSDAESDSESDSSNDSVDNPEDDVSESTDSQLSSDTDTNSDSSDSTATATHNGYHQHPFDDEQHNAVLAASLRLHGIQSEDLSSYTSDDDDY</sequence>
<dbReference type="EMBL" id="CP051142">
    <property type="protein sequence ID" value="QIX00115.1"/>
    <property type="molecule type" value="Genomic_DNA"/>
</dbReference>
<evidence type="ECO:0000256" key="3">
    <source>
        <dbReference type="ARBA" id="ARBA00022833"/>
    </source>
</evidence>
<dbReference type="SMART" id="SM00184">
    <property type="entry name" value="RING"/>
    <property type="match status" value="1"/>
</dbReference>
<dbReference type="GO" id="GO:0008270">
    <property type="term" value="F:zinc ion binding"/>
    <property type="evidence" value="ECO:0007669"/>
    <property type="project" value="UniProtKB-KW"/>
</dbReference>
<feature type="region of interest" description="Disordered" evidence="5">
    <location>
        <begin position="1"/>
        <end position="39"/>
    </location>
</feature>
<keyword evidence="8" id="KW-1185">Reference proteome</keyword>
<dbReference type="AlphaFoldDB" id="A0A6H0XZM2"/>
<proteinExistence type="predicted"/>
<dbReference type="PROSITE" id="PS50089">
    <property type="entry name" value="ZF_RING_2"/>
    <property type="match status" value="1"/>
</dbReference>
<dbReference type="InterPro" id="IPR017907">
    <property type="entry name" value="Znf_RING_CS"/>
</dbReference>